<evidence type="ECO:0000313" key="3">
    <source>
        <dbReference type="Proteomes" id="UP000261284"/>
    </source>
</evidence>
<feature type="domain" description="DUF7709" evidence="1">
    <location>
        <begin position="15"/>
        <end position="90"/>
    </location>
</feature>
<reference evidence="2 3" key="1">
    <citation type="submission" date="2018-08" db="EMBL/GenBank/DDBJ databases">
        <title>Chitinophagaceae sp. K23C18032701, a novel bacterium isolated from forest soil.</title>
        <authorList>
            <person name="Wang C."/>
        </authorList>
    </citation>
    <scope>NUCLEOTIDE SEQUENCE [LARGE SCALE GENOMIC DNA]</scope>
    <source>
        <strain evidence="2 3">K23C18032701</strain>
    </source>
</reference>
<accession>A0A3E1NIV3</accession>
<gene>
    <name evidence="2" type="ORF">DXN05_14295</name>
</gene>
<dbReference type="RefSeq" id="WP_116847936.1">
    <property type="nucleotide sequence ID" value="NZ_QTJU01000004.1"/>
</dbReference>
<dbReference type="Pfam" id="PF24813">
    <property type="entry name" value="DUF7709"/>
    <property type="match status" value="1"/>
</dbReference>
<keyword evidence="3" id="KW-1185">Reference proteome</keyword>
<evidence type="ECO:0000313" key="2">
    <source>
        <dbReference type="EMBL" id="RFM27860.1"/>
    </source>
</evidence>
<dbReference type="AlphaFoldDB" id="A0A3E1NIV3"/>
<sequence length="105" mass="11313">MPNKQSPYISSSAISIQVNTPKKIQPNTLAAVLHNVELYNKGQRGKVEAELEAAIPHLFKAGAFTLFSPEEWMAGNNPGRALVGRLALEYVETNSWLGIGGCSAC</sequence>
<protein>
    <recommendedName>
        <fullName evidence="1">DUF7709 domain-containing protein</fullName>
    </recommendedName>
</protein>
<dbReference type="Proteomes" id="UP000261284">
    <property type="component" value="Unassembled WGS sequence"/>
</dbReference>
<dbReference type="InterPro" id="IPR056126">
    <property type="entry name" value="DUF7709"/>
</dbReference>
<proteinExistence type="predicted"/>
<organism evidence="2 3">
    <name type="scientific">Deminuibacter soli</name>
    <dbReference type="NCBI Taxonomy" id="2291815"/>
    <lineage>
        <taxon>Bacteria</taxon>
        <taxon>Pseudomonadati</taxon>
        <taxon>Bacteroidota</taxon>
        <taxon>Chitinophagia</taxon>
        <taxon>Chitinophagales</taxon>
        <taxon>Chitinophagaceae</taxon>
        <taxon>Deminuibacter</taxon>
    </lineage>
</organism>
<name>A0A3E1NIV3_9BACT</name>
<comment type="caution">
    <text evidence="2">The sequence shown here is derived from an EMBL/GenBank/DDBJ whole genome shotgun (WGS) entry which is preliminary data.</text>
</comment>
<dbReference type="EMBL" id="QTJU01000004">
    <property type="protein sequence ID" value="RFM27860.1"/>
    <property type="molecule type" value="Genomic_DNA"/>
</dbReference>
<dbReference type="OrthoDB" id="964218at2"/>
<evidence type="ECO:0000259" key="1">
    <source>
        <dbReference type="Pfam" id="PF24813"/>
    </source>
</evidence>